<accession>A0ABV3GMD3</accession>
<dbReference type="InterPro" id="IPR021247">
    <property type="entry name" value="DUF2785"/>
</dbReference>
<evidence type="ECO:0000313" key="2">
    <source>
        <dbReference type="Proteomes" id="UP001551675"/>
    </source>
</evidence>
<gene>
    <name evidence="1" type="ORF">AB0I59_29570</name>
</gene>
<keyword evidence="2" id="KW-1185">Reference proteome</keyword>
<protein>
    <submittedName>
        <fullName evidence="1">DUF2785 domain-containing protein</fullName>
    </submittedName>
</protein>
<organism evidence="1 2">
    <name type="scientific">Microtetraspora glauca</name>
    <dbReference type="NCBI Taxonomy" id="1996"/>
    <lineage>
        <taxon>Bacteria</taxon>
        <taxon>Bacillati</taxon>
        <taxon>Actinomycetota</taxon>
        <taxon>Actinomycetes</taxon>
        <taxon>Streptosporangiales</taxon>
        <taxon>Streptosporangiaceae</taxon>
        <taxon>Microtetraspora</taxon>
    </lineage>
</organism>
<dbReference type="Pfam" id="PF10978">
    <property type="entry name" value="DUF2785"/>
    <property type="match status" value="1"/>
</dbReference>
<dbReference type="Proteomes" id="UP001551675">
    <property type="component" value="Unassembled WGS sequence"/>
</dbReference>
<name>A0ABV3GMD3_MICGL</name>
<dbReference type="RefSeq" id="WP_358138143.1">
    <property type="nucleotide sequence ID" value="NZ_JBFALK010000018.1"/>
</dbReference>
<evidence type="ECO:0000313" key="1">
    <source>
        <dbReference type="EMBL" id="MEV0972773.1"/>
    </source>
</evidence>
<reference evidence="1 2" key="1">
    <citation type="submission" date="2024-06" db="EMBL/GenBank/DDBJ databases">
        <title>The Natural Products Discovery Center: Release of the First 8490 Sequenced Strains for Exploring Actinobacteria Biosynthetic Diversity.</title>
        <authorList>
            <person name="Kalkreuter E."/>
            <person name="Kautsar S.A."/>
            <person name="Yang D."/>
            <person name="Bader C.D."/>
            <person name="Teijaro C.N."/>
            <person name="Fluegel L."/>
            <person name="Davis C.M."/>
            <person name="Simpson J.R."/>
            <person name="Lauterbach L."/>
            <person name="Steele A.D."/>
            <person name="Gui C."/>
            <person name="Meng S."/>
            <person name="Li G."/>
            <person name="Viehrig K."/>
            <person name="Ye F."/>
            <person name="Su P."/>
            <person name="Kiefer A.F."/>
            <person name="Nichols A."/>
            <person name="Cepeda A.J."/>
            <person name="Yan W."/>
            <person name="Fan B."/>
            <person name="Jiang Y."/>
            <person name="Adhikari A."/>
            <person name="Zheng C.-J."/>
            <person name="Schuster L."/>
            <person name="Cowan T.M."/>
            <person name="Smanski M.J."/>
            <person name="Chevrette M.G."/>
            <person name="De Carvalho L.P.S."/>
            <person name="Shen B."/>
        </authorList>
    </citation>
    <scope>NUCLEOTIDE SEQUENCE [LARGE SCALE GENOMIC DNA]</scope>
    <source>
        <strain evidence="1 2">NPDC050100</strain>
    </source>
</reference>
<dbReference type="EMBL" id="JBFALK010000018">
    <property type="protein sequence ID" value="MEV0972773.1"/>
    <property type="molecule type" value="Genomic_DNA"/>
</dbReference>
<comment type="caution">
    <text evidence="1">The sequence shown here is derived from an EMBL/GenBank/DDBJ whole genome shotgun (WGS) entry which is preliminary data.</text>
</comment>
<sequence length="263" mass="29350">MNTAETTDWKNIAADDYALPSGRHLGGLVEELAAALRDPDPEVRDGYPYMVLRTWIERDVIGPEHRAGLGAVMSARFDDPEIQARTFAPLVLNMIVSRGDFDHEWLTTFSRWYPAETDLRGYHAELGWLHAAAHGADLLGTFGLHPQVAPTAMLDLAVARLLAPTTYLFDQEEDDRLAQAIGRVLTRPELTEEQAVAWLAPIEADFADLGAPIPTYVSNCLRTLRGLYILADLGVRRTRSSERVPLPHRVAIKNRLAEVLRLH</sequence>
<proteinExistence type="predicted"/>